<dbReference type="Proteomes" id="UP000198460">
    <property type="component" value="Unassembled WGS sequence"/>
</dbReference>
<dbReference type="AlphaFoldDB" id="A0A238HC82"/>
<dbReference type="Pfam" id="PF02771">
    <property type="entry name" value="Acyl-CoA_dh_N"/>
    <property type="match status" value="1"/>
</dbReference>
<dbReference type="InterPro" id="IPR037069">
    <property type="entry name" value="AcylCoA_DH/ox_N_sf"/>
</dbReference>
<dbReference type="PANTHER" id="PTHR43884">
    <property type="entry name" value="ACYL-COA DEHYDROGENASE"/>
    <property type="match status" value="1"/>
</dbReference>
<organism evidence="9 10">
    <name type="scientific">Burkholderia singularis</name>
    <dbReference type="NCBI Taxonomy" id="1503053"/>
    <lineage>
        <taxon>Bacteria</taxon>
        <taxon>Pseudomonadati</taxon>
        <taxon>Pseudomonadota</taxon>
        <taxon>Betaproteobacteria</taxon>
        <taxon>Burkholderiales</taxon>
        <taxon>Burkholderiaceae</taxon>
        <taxon>Burkholderia</taxon>
        <taxon>pseudomallei group</taxon>
    </lineage>
</organism>
<evidence type="ECO:0000259" key="8">
    <source>
        <dbReference type="Pfam" id="PF02771"/>
    </source>
</evidence>
<feature type="domain" description="Acyl-CoA dehydrogenase/oxidase C-terminal" evidence="6">
    <location>
        <begin position="223"/>
        <end position="363"/>
    </location>
</feature>
<evidence type="ECO:0000256" key="4">
    <source>
        <dbReference type="ARBA" id="ARBA00022827"/>
    </source>
</evidence>
<dbReference type="Gene3D" id="2.40.110.10">
    <property type="entry name" value="Butyryl-CoA Dehydrogenase, subunit A, domain 2"/>
    <property type="match status" value="1"/>
</dbReference>
<name>A0A238HC82_9BURK</name>
<dbReference type="SUPFAM" id="SSF47203">
    <property type="entry name" value="Acyl-CoA dehydrogenase C-terminal domain-like"/>
    <property type="match status" value="1"/>
</dbReference>
<evidence type="ECO:0000256" key="1">
    <source>
        <dbReference type="ARBA" id="ARBA00001974"/>
    </source>
</evidence>
<evidence type="ECO:0000256" key="2">
    <source>
        <dbReference type="ARBA" id="ARBA00009347"/>
    </source>
</evidence>
<keyword evidence="3" id="KW-0285">Flavoprotein</keyword>
<evidence type="ECO:0000313" key="9">
    <source>
        <dbReference type="EMBL" id="SMG03191.1"/>
    </source>
</evidence>
<keyword evidence="5" id="KW-0560">Oxidoreductase</keyword>
<dbReference type="SUPFAM" id="SSF56645">
    <property type="entry name" value="Acyl-CoA dehydrogenase NM domain-like"/>
    <property type="match status" value="1"/>
</dbReference>
<evidence type="ECO:0000256" key="3">
    <source>
        <dbReference type="ARBA" id="ARBA00022630"/>
    </source>
</evidence>
<gene>
    <name evidence="9" type="ORF">BSIN_5319</name>
</gene>
<dbReference type="InterPro" id="IPR009075">
    <property type="entry name" value="AcylCo_DH/oxidase_C"/>
</dbReference>
<dbReference type="InterPro" id="IPR009100">
    <property type="entry name" value="AcylCoA_DH/oxidase_NM_dom_sf"/>
</dbReference>
<protein>
    <submittedName>
        <fullName evidence="9">Acyl-CoA dehydrogenase family protein</fullName>
    </submittedName>
</protein>
<proteinExistence type="inferred from homology"/>
<evidence type="ECO:0000256" key="5">
    <source>
        <dbReference type="ARBA" id="ARBA00023002"/>
    </source>
</evidence>
<dbReference type="Gene3D" id="1.20.140.10">
    <property type="entry name" value="Butyryl-CoA Dehydrogenase, subunit A, domain 3"/>
    <property type="match status" value="1"/>
</dbReference>
<dbReference type="InterPro" id="IPR046373">
    <property type="entry name" value="Acyl-CoA_Oxase/DH_mid-dom_sf"/>
</dbReference>
<dbReference type="Pfam" id="PF02770">
    <property type="entry name" value="Acyl-CoA_dh_M"/>
    <property type="match status" value="1"/>
</dbReference>
<dbReference type="GO" id="GO:0050660">
    <property type="term" value="F:flavin adenine dinucleotide binding"/>
    <property type="evidence" value="ECO:0007669"/>
    <property type="project" value="InterPro"/>
</dbReference>
<dbReference type="InterPro" id="IPR036250">
    <property type="entry name" value="AcylCo_DH-like_C"/>
</dbReference>
<evidence type="ECO:0000259" key="6">
    <source>
        <dbReference type="Pfam" id="PF00441"/>
    </source>
</evidence>
<dbReference type="Gene3D" id="1.10.540.10">
    <property type="entry name" value="Acyl-CoA dehydrogenase/oxidase, N-terminal domain"/>
    <property type="match status" value="1"/>
</dbReference>
<dbReference type="PANTHER" id="PTHR43884:SF20">
    <property type="entry name" value="ACYL-COA DEHYDROGENASE FADE28"/>
    <property type="match status" value="1"/>
</dbReference>
<evidence type="ECO:0000259" key="7">
    <source>
        <dbReference type="Pfam" id="PF02770"/>
    </source>
</evidence>
<dbReference type="CDD" id="cd00567">
    <property type="entry name" value="ACAD"/>
    <property type="match status" value="1"/>
</dbReference>
<keyword evidence="4" id="KW-0274">FAD</keyword>
<evidence type="ECO:0000313" key="10">
    <source>
        <dbReference type="Proteomes" id="UP000198460"/>
    </source>
</evidence>
<reference evidence="9 10" key="1">
    <citation type="submission" date="2017-04" db="EMBL/GenBank/DDBJ databases">
        <authorList>
            <person name="Afonso C.L."/>
            <person name="Miller P.J."/>
            <person name="Scott M.A."/>
            <person name="Spackman E."/>
            <person name="Goraichik I."/>
            <person name="Dimitrov K.M."/>
            <person name="Suarez D.L."/>
            <person name="Swayne D.E."/>
        </authorList>
    </citation>
    <scope>NUCLEOTIDE SEQUENCE [LARGE SCALE GENOMIC DNA]</scope>
    <source>
        <strain evidence="9">LMG 28154</strain>
    </source>
</reference>
<dbReference type="GO" id="GO:0003995">
    <property type="term" value="F:acyl-CoA dehydrogenase activity"/>
    <property type="evidence" value="ECO:0007669"/>
    <property type="project" value="TreeGrafter"/>
</dbReference>
<dbReference type="EMBL" id="FXAN01000131">
    <property type="protein sequence ID" value="SMG03191.1"/>
    <property type="molecule type" value="Genomic_DNA"/>
</dbReference>
<feature type="domain" description="Acyl-CoA oxidase/dehydrogenase middle" evidence="7">
    <location>
        <begin position="111"/>
        <end position="204"/>
    </location>
</feature>
<comment type="similarity">
    <text evidence="2">Belongs to the acyl-CoA dehydrogenase family.</text>
</comment>
<dbReference type="Pfam" id="PF00441">
    <property type="entry name" value="Acyl-CoA_dh_1"/>
    <property type="match status" value="1"/>
</dbReference>
<sequence length="370" mass="39891">MLRDSLERFLTEQYDIELRTRTLAAAEDQPPLWRAFAHKLGLFGASFSEAQGGLGGDMRDNLVIMETLGRHLAAEPYLSTVVIGGGLLRRVPGAQAHSLLGRVIDGDAVIAFAATEPQGRYDLADIQTRLKPVGGGWLLSGRKAVVHSAPWATELLITARSAGAPYDPLGVSLLCLPADVPGISRRVYRTLDGGRASELVFNEVPVRADQLLGEPGAALPLLEQALDEATLAVCAEACGVLSRLLHDTVDYAKQRRQFGVPIASFQVLQHRMADMYMALEQVRALTAASVAALDAPPAERMSAVSSAKVCVNRACRIVGQGAVQIHGGMGMTEELAVGHYFRRATQIEQLFGSLEHHLRRVDRVAQAFDA</sequence>
<comment type="cofactor">
    <cofactor evidence="1">
        <name>FAD</name>
        <dbReference type="ChEBI" id="CHEBI:57692"/>
    </cofactor>
</comment>
<dbReference type="InterPro" id="IPR013786">
    <property type="entry name" value="AcylCoA_DH/ox_N"/>
</dbReference>
<dbReference type="InterPro" id="IPR006091">
    <property type="entry name" value="Acyl-CoA_Oxase/DH_mid-dom"/>
</dbReference>
<feature type="domain" description="Acyl-CoA dehydrogenase/oxidase N-terminal" evidence="8">
    <location>
        <begin position="1"/>
        <end position="104"/>
    </location>
</feature>
<accession>A0A238HC82</accession>